<keyword evidence="1" id="KW-0812">Transmembrane</keyword>
<dbReference type="EMBL" id="RHLD01000008">
    <property type="protein sequence ID" value="TPP43160.1"/>
    <property type="molecule type" value="Genomic_DNA"/>
</dbReference>
<reference evidence="3" key="1">
    <citation type="submission" date="2019-02" db="EMBL/GenBank/DDBJ databases">
        <title>FDA dAtabase for Regulatory Grade micrObial Sequences (FDA-ARGOS): Supporting development and validation of Infectious Disease Dx tests.</title>
        <authorList>
            <person name="Duncan R."/>
            <person name="Fisher C."/>
            <person name="Tallon L."/>
            <person name="Sadzewicz L."/>
            <person name="Sengamalay N."/>
            <person name="Ott S."/>
            <person name="Godinez A."/>
            <person name="Nagaraj S."/>
            <person name="Vavikolanu K."/>
            <person name="Vyas G."/>
            <person name="Nadendla S."/>
            <person name="Aluvathingal J."/>
            <person name="Sichtig H."/>
        </authorList>
    </citation>
    <scope>NUCLEOTIDE SEQUENCE [LARGE SCALE GENOMIC DNA]</scope>
    <source>
        <strain evidence="3">FDAARGOS_360</strain>
    </source>
</reference>
<organism evidence="2 3">
    <name type="scientific">Leishmania donovani</name>
    <dbReference type="NCBI Taxonomy" id="5661"/>
    <lineage>
        <taxon>Eukaryota</taxon>
        <taxon>Discoba</taxon>
        <taxon>Euglenozoa</taxon>
        <taxon>Kinetoplastea</taxon>
        <taxon>Metakinetoplastina</taxon>
        <taxon>Trypanosomatida</taxon>
        <taxon>Trypanosomatidae</taxon>
        <taxon>Leishmaniinae</taxon>
        <taxon>Leishmania</taxon>
    </lineage>
</organism>
<dbReference type="VEuPathDB" id="TriTrypDB:LdBPK_303760.1"/>
<name>A0A504XAJ6_LEIDO</name>
<evidence type="ECO:0000256" key="1">
    <source>
        <dbReference type="SAM" id="Phobius"/>
    </source>
</evidence>
<feature type="transmembrane region" description="Helical" evidence="1">
    <location>
        <begin position="443"/>
        <end position="460"/>
    </location>
</feature>
<protein>
    <submittedName>
        <fullName evidence="2">Uncharacterized protein</fullName>
    </submittedName>
</protein>
<feature type="transmembrane region" description="Helical" evidence="1">
    <location>
        <begin position="244"/>
        <end position="263"/>
    </location>
</feature>
<dbReference type="VEuPathDB" id="TriTrypDB:LDHU3_30.5000"/>
<feature type="transmembrane region" description="Helical" evidence="1">
    <location>
        <begin position="416"/>
        <end position="437"/>
    </location>
</feature>
<feature type="transmembrane region" description="Helical" evidence="1">
    <location>
        <begin position="545"/>
        <end position="564"/>
    </location>
</feature>
<comment type="caution">
    <text evidence="2">The sequence shown here is derived from an EMBL/GenBank/DDBJ whole genome shotgun (WGS) entry which is preliminary data.</text>
</comment>
<proteinExistence type="predicted"/>
<evidence type="ECO:0000313" key="3">
    <source>
        <dbReference type="Proteomes" id="UP000318821"/>
    </source>
</evidence>
<feature type="transmembrane region" description="Helical" evidence="1">
    <location>
        <begin position="388"/>
        <end position="409"/>
    </location>
</feature>
<dbReference type="VEuPathDB" id="TriTrypDB:LdCL_300043000"/>
<accession>A0A504XAJ6</accession>
<feature type="transmembrane region" description="Helical" evidence="1">
    <location>
        <begin position="283"/>
        <end position="301"/>
    </location>
</feature>
<feature type="transmembrane region" description="Helical" evidence="1">
    <location>
        <begin position="192"/>
        <end position="213"/>
    </location>
</feature>
<keyword evidence="1" id="KW-0472">Membrane</keyword>
<evidence type="ECO:0000313" key="2">
    <source>
        <dbReference type="EMBL" id="TPP43160.1"/>
    </source>
</evidence>
<keyword evidence="1" id="KW-1133">Transmembrane helix</keyword>
<dbReference type="AlphaFoldDB" id="A0A504XAJ6"/>
<gene>
    <name evidence="2" type="ORF">CGC20_5970</name>
</gene>
<sequence>MNSNSLGAGANGSFYYPNRSKQDEASYEVSIGDGYTTEMVTDPNAPATEQTQAENETAATLSNGYDYGNYYDPSLYQNYYYQDDDGNYYYYTDAQQSASNDIAQEIHVSVTPTPQNLVRSYEYASYDPPTYNWFVDIVVDTFLSTPFRVYLTILLYCAAALIGTLGLNYTFALLYRLYAPPIPNTNKSLQSFAYFALFFYASFVIVATLCALMDMVRNLWTLKRGDVAFWGMSHRSFSKRMPPYLVYLVIILVIVFLPLLWGIMEAGIRKQSLVYVAQRYANVAVLAATFLVVVCYLWFYWRALVYKWSAITKRAERDDFELRRRAYKAHPDKMNKMHWYHASTVLEEFGMDGDTLLYNSVVFTVGCVPLFSLYAAQTLSTYTGTPSVVWPAIASISMVCVYILSWITLMRRKSQWATYASLMLIVLMLALGLTAGAVGGHPITAVIVVVLFVAAHGMVSRKRKHCLTKKELRATLKLPYTAQADDDTPQERRIDTYLFCCRNLILDYMKCCDVKKHFGYRHPDVVEAERRFMISRIALRTDQKALLIWWVIVMLAVAFVMALSNSIQYRFSTPIAVLANTSVTGLTPSLPLCEKVFNANGAAPLKMLDLALLAALSYTYGANGDADFATWFSSKPSLLRMHPVVLPYTLNFHTDGTNISFSHYVDVSSRYHVITLNSNSRGLSLFRDLDDWGESIALQAAGAISPLINIWDEENRAAFVQRARFLKTWLPPSTALDGVKTYIAALNRSGDSTGILIVGDQFNGGYAKRLSAELNLPFVAFNPPGTKYIDMFLTNGTQLSGVRSLWSYVDSLEDAVNTAYYPCKANLSSNRCGRISTVVKYLLETCGDPAGRAMNQRSSVRYAAAAPKTSFAAGKAGAASTAPEMTSKAGASTTGGDTVMDKMVLLAALGSLVAWWMTVPGPQHQH</sequence>
<dbReference type="Proteomes" id="UP000318821">
    <property type="component" value="Unassembled WGS sequence"/>
</dbReference>
<feature type="transmembrane region" description="Helical" evidence="1">
    <location>
        <begin position="149"/>
        <end position="172"/>
    </location>
</feature>
<feature type="transmembrane region" description="Helical" evidence="1">
    <location>
        <begin position="356"/>
        <end position="376"/>
    </location>
</feature>